<dbReference type="EMBL" id="CP047156">
    <property type="protein sequence ID" value="QHB99869.1"/>
    <property type="molecule type" value="Genomic_DNA"/>
</dbReference>
<comment type="cofactor">
    <cofactor evidence="1 7">
        <name>Mg(2+)</name>
        <dbReference type="ChEBI" id="CHEBI:18420"/>
    </cofactor>
</comment>
<proteinExistence type="inferred from homology"/>
<dbReference type="HAMAP" id="MF_00027">
    <property type="entry name" value="CobB_CbiA"/>
    <property type="match status" value="1"/>
</dbReference>
<dbReference type="UniPathway" id="UPA00148">
    <property type="reaction ID" value="UER00220"/>
</dbReference>
<evidence type="ECO:0000256" key="5">
    <source>
        <dbReference type="ARBA" id="ARBA00022842"/>
    </source>
</evidence>
<keyword evidence="7" id="KW-0169">Cobalamin biosynthesis</keyword>
<dbReference type="KEGG" id="eke:EK0264_05940"/>
<dbReference type="GO" id="GO:0043802">
    <property type="term" value="F:hydrogenobyrinic acid a,c-diamide synthase (glutamine-hydrolysing) activity"/>
    <property type="evidence" value="ECO:0007669"/>
    <property type="project" value="UniProtKB-UniRule"/>
</dbReference>
<keyword evidence="2 7" id="KW-0436">Ligase</keyword>
<gene>
    <name evidence="7" type="primary">cobB</name>
    <name evidence="10" type="ORF">EK0264_05940</name>
</gene>
<dbReference type="EC" id="6.3.5.9" evidence="7"/>
<comment type="function">
    <text evidence="7">Catalyzes the ATP-dependent amidation of the two carboxylate groups at positions a and c of hydrogenobyrinate, using either L-glutamine or ammonia as the nitrogen source.</text>
</comment>
<evidence type="ECO:0000313" key="11">
    <source>
        <dbReference type="Proteomes" id="UP000463857"/>
    </source>
</evidence>
<evidence type="ECO:0000259" key="8">
    <source>
        <dbReference type="Pfam" id="PF01656"/>
    </source>
</evidence>
<protein>
    <recommendedName>
        <fullName evidence="7">Hydrogenobyrinate a,c-diamide synthase</fullName>
        <ecNumber evidence="7">6.3.5.9</ecNumber>
    </recommendedName>
    <alternativeName>
        <fullName evidence="7">Hydrogenobyrinic acid a,c-diamide synthase</fullName>
    </alternativeName>
</protein>
<dbReference type="PANTHER" id="PTHR43873">
    <property type="entry name" value="COBYRINATE A,C-DIAMIDE SYNTHASE"/>
    <property type="match status" value="1"/>
</dbReference>
<accession>A0A7L4YL70</accession>
<dbReference type="GO" id="GO:0009236">
    <property type="term" value="P:cobalamin biosynthetic process"/>
    <property type="evidence" value="ECO:0007669"/>
    <property type="project" value="UniProtKB-UniRule"/>
</dbReference>
<dbReference type="InterPro" id="IPR029062">
    <property type="entry name" value="Class_I_gatase-like"/>
</dbReference>
<comment type="domain">
    <text evidence="7">Comprises of two domains. The C-terminal domain contains the binding site for glutamine and catalyzes the hydrolysis of this substrate to glutamate and ammonia. The N-terminal domain is anticipated to bind ATP and hydrogenobyrinate and catalyzes the ultimate synthesis of the diamide product. The ammonia produced via the glutaminase domain is probably translocated to the adjacent domain via a molecular tunnel, where it reacts with an activated intermediate.</text>
</comment>
<dbReference type="InterPro" id="IPR027417">
    <property type="entry name" value="P-loop_NTPase"/>
</dbReference>
<evidence type="ECO:0000256" key="2">
    <source>
        <dbReference type="ARBA" id="ARBA00022598"/>
    </source>
</evidence>
<dbReference type="Gene3D" id="3.40.50.880">
    <property type="match status" value="1"/>
</dbReference>
<feature type="active site" description="Nucleophile" evidence="7">
    <location>
        <position position="350"/>
    </location>
</feature>
<keyword evidence="6 7" id="KW-0315">Glutamine amidotransferase</keyword>
<evidence type="ECO:0000259" key="9">
    <source>
        <dbReference type="Pfam" id="PF07685"/>
    </source>
</evidence>
<evidence type="ECO:0000256" key="4">
    <source>
        <dbReference type="ARBA" id="ARBA00022840"/>
    </source>
</evidence>
<dbReference type="Pfam" id="PF01656">
    <property type="entry name" value="CbiA"/>
    <property type="match status" value="1"/>
</dbReference>
<evidence type="ECO:0000256" key="6">
    <source>
        <dbReference type="ARBA" id="ARBA00022962"/>
    </source>
</evidence>
<evidence type="ECO:0000256" key="3">
    <source>
        <dbReference type="ARBA" id="ARBA00022741"/>
    </source>
</evidence>
<dbReference type="SUPFAM" id="SSF52317">
    <property type="entry name" value="Class I glutamine amidotransferase-like"/>
    <property type="match status" value="1"/>
</dbReference>
<comment type="pathway">
    <text evidence="7">Cofactor biosynthesis; adenosylcobalamin biosynthesis; cob(II)yrinate a,c-diamide from precorrin-2 (aerobic route): step 9/10.</text>
</comment>
<dbReference type="Proteomes" id="UP000463857">
    <property type="component" value="Chromosome"/>
</dbReference>
<dbReference type="InterPro" id="IPR002586">
    <property type="entry name" value="CobQ/CobB/MinD/ParA_Nub-bd_dom"/>
</dbReference>
<comment type="similarity">
    <text evidence="7">Belongs to the CobB/CbiA family.</text>
</comment>
<dbReference type="InterPro" id="IPR004484">
    <property type="entry name" value="CbiA/CobB_synth"/>
</dbReference>
<dbReference type="OrthoDB" id="9764035at2"/>
<dbReference type="GO" id="GO:0005524">
    <property type="term" value="F:ATP binding"/>
    <property type="evidence" value="ECO:0007669"/>
    <property type="project" value="UniProtKB-UniRule"/>
</dbReference>
<feature type="domain" description="CobB/CobQ-like glutamine amidotransferase" evidence="9">
    <location>
        <begin position="268"/>
        <end position="455"/>
    </location>
</feature>
<feature type="domain" description="CobQ/CobB/MinD/ParA nucleotide binding" evidence="8">
    <location>
        <begin position="13"/>
        <end position="207"/>
    </location>
</feature>
<feature type="site" description="Increases nucleophilicity of active site Cys" evidence="7">
    <location>
        <position position="449"/>
    </location>
</feature>
<name>A0A7L4YL70_9ACTN</name>
<dbReference type="Pfam" id="PF07685">
    <property type="entry name" value="GATase_3"/>
    <property type="match status" value="1"/>
</dbReference>
<comment type="miscellaneous">
    <text evidence="7">The a and c carboxylates of hydrogenobyrinate are activated for nucleophilic attack via formation of a phosphorylated intermediate by ATP. CobB catalyzes first the amidation of the c-carboxylate, and then that of the a-carboxylate.</text>
</comment>
<dbReference type="NCBIfam" id="NF002204">
    <property type="entry name" value="PRK01077.1"/>
    <property type="match status" value="1"/>
</dbReference>
<dbReference type="GO" id="GO:0042242">
    <property type="term" value="F:cobyrinic acid a,c-diamide synthase activity"/>
    <property type="evidence" value="ECO:0007669"/>
    <property type="project" value="InterPro"/>
</dbReference>
<dbReference type="RefSeq" id="WP_159543870.1">
    <property type="nucleotide sequence ID" value="NZ_CP047156.1"/>
</dbReference>
<dbReference type="NCBIfam" id="TIGR00379">
    <property type="entry name" value="cobB"/>
    <property type="match status" value="1"/>
</dbReference>
<dbReference type="Gene3D" id="3.40.50.300">
    <property type="entry name" value="P-loop containing nucleotide triphosphate hydrolases"/>
    <property type="match status" value="1"/>
</dbReference>
<reference evidence="10 11" key="1">
    <citation type="journal article" date="2018" name="Int. J. Syst. Evol. Microbiol.">
        <title>Epidermidibacterium keratini gen. nov., sp. nov., a member of the family Sporichthyaceae, isolated from keratin epidermis.</title>
        <authorList>
            <person name="Lee D.G."/>
            <person name="Trujillo M.E."/>
            <person name="Kang S."/>
            <person name="Nam J.J."/>
            <person name="Kim Y.J."/>
        </authorList>
    </citation>
    <scope>NUCLEOTIDE SEQUENCE [LARGE SCALE GENOMIC DNA]</scope>
    <source>
        <strain evidence="10 11">EPI-7</strain>
    </source>
</reference>
<comment type="catalytic activity">
    <reaction evidence="7">
        <text>hydrogenobyrinate + 2 L-glutamine + 2 ATP + 2 H2O = hydrogenobyrinate a,c-diamide + 2 L-glutamate + 2 ADP + 2 phosphate + 2 H(+)</text>
        <dbReference type="Rhea" id="RHEA:12544"/>
        <dbReference type="ChEBI" id="CHEBI:15377"/>
        <dbReference type="ChEBI" id="CHEBI:15378"/>
        <dbReference type="ChEBI" id="CHEBI:29985"/>
        <dbReference type="ChEBI" id="CHEBI:30616"/>
        <dbReference type="ChEBI" id="CHEBI:43474"/>
        <dbReference type="ChEBI" id="CHEBI:58359"/>
        <dbReference type="ChEBI" id="CHEBI:77873"/>
        <dbReference type="ChEBI" id="CHEBI:77874"/>
        <dbReference type="ChEBI" id="CHEBI:456216"/>
        <dbReference type="EC" id="6.3.5.9"/>
    </reaction>
</comment>
<keyword evidence="4 7" id="KW-0067">ATP-binding</keyword>
<dbReference type="CDD" id="cd03130">
    <property type="entry name" value="GATase1_CobB"/>
    <property type="match status" value="1"/>
</dbReference>
<evidence type="ECO:0000313" key="10">
    <source>
        <dbReference type="EMBL" id="QHB99869.1"/>
    </source>
</evidence>
<dbReference type="PANTHER" id="PTHR43873:SF1">
    <property type="entry name" value="COBYRINATE A,C-DIAMIDE SYNTHASE"/>
    <property type="match status" value="1"/>
</dbReference>
<organism evidence="10 11">
    <name type="scientific">Epidermidibacterium keratini</name>
    <dbReference type="NCBI Taxonomy" id="1891644"/>
    <lineage>
        <taxon>Bacteria</taxon>
        <taxon>Bacillati</taxon>
        <taxon>Actinomycetota</taxon>
        <taxon>Actinomycetes</taxon>
        <taxon>Sporichthyales</taxon>
        <taxon>Sporichthyaceae</taxon>
        <taxon>Epidermidibacterium</taxon>
    </lineage>
</organism>
<evidence type="ECO:0000256" key="1">
    <source>
        <dbReference type="ARBA" id="ARBA00001946"/>
    </source>
</evidence>
<dbReference type="AlphaFoldDB" id="A0A7L4YL70"/>
<keyword evidence="11" id="KW-1185">Reference proteome</keyword>
<dbReference type="InParanoid" id="A0A7L4YL70"/>
<dbReference type="InterPro" id="IPR011698">
    <property type="entry name" value="GATase_3"/>
</dbReference>
<keyword evidence="3 7" id="KW-0547">Nucleotide-binding</keyword>
<keyword evidence="5 7" id="KW-0460">Magnesium</keyword>
<dbReference type="PROSITE" id="PS51274">
    <property type="entry name" value="GATASE_COBBQ"/>
    <property type="match status" value="1"/>
</dbReference>
<evidence type="ECO:0000256" key="7">
    <source>
        <dbReference type="HAMAP-Rule" id="MF_00027"/>
    </source>
</evidence>
<dbReference type="FunCoup" id="A0A7L4YL70">
    <property type="interactions" value="103"/>
</dbReference>
<dbReference type="SUPFAM" id="SSF52540">
    <property type="entry name" value="P-loop containing nucleoside triphosphate hydrolases"/>
    <property type="match status" value="1"/>
</dbReference>
<sequence length="480" mass="49513">MTAAPVSTPLPRVAIAAPASGHGKTTVATGIMAALHNRGCDVAGFKVGPDFIDPGYHGLATGKPGRNLDPFLTSEELIAPLLLHGASTPISGDPEKIADIAVIEGVMGLFDGRIGSEGFASTAHVARLTRTPIVLVLDISHISRTAGALVHGLATYDPTVALSGVILNKSASARHDKEVRSAVEAAGIPVVGVLPRDAGIAAPSRHLGLVPVEERDEAADTIALLAERVADHIDLDAIAAIAAKAAPLTTKAWSPHDHVTPVSQANPRIAVAGGRAFTFRYAETTELMRAGGLEPFIFDPTGDEPLPDDVAGIYLGGGFPQVHAAALSQTAATDSLAHAVRRGVPTVAECAGYLYLSSTLDGHPMAGVLPAHAAMGPRLTLGYRQAIAPTDSFLAPAGSRVTGHEFHRTATTVDISRGGPAWLLDGQADGIVADPAARGRATVHASYLHTHWAGHPELAQAFANAAHEYAALHVEVPRGA</sequence>
<dbReference type="CDD" id="cd05388">
    <property type="entry name" value="CobB_N"/>
    <property type="match status" value="1"/>
</dbReference>